<evidence type="ECO:0000256" key="3">
    <source>
        <dbReference type="ARBA" id="ARBA00022840"/>
    </source>
</evidence>
<dbReference type="PANTHER" id="PTHR42781:SF4">
    <property type="entry name" value="SPERMIDINE_PUTRESCINE IMPORT ATP-BINDING PROTEIN POTA"/>
    <property type="match status" value="1"/>
</dbReference>
<dbReference type="GO" id="GO:0016887">
    <property type="term" value="F:ATP hydrolysis activity"/>
    <property type="evidence" value="ECO:0007669"/>
    <property type="project" value="InterPro"/>
</dbReference>
<keyword evidence="2" id="KW-0547">Nucleotide-binding</keyword>
<gene>
    <name evidence="6" type="ORF">SAMN05660706_11720</name>
</gene>
<evidence type="ECO:0000256" key="4">
    <source>
        <dbReference type="ARBA" id="ARBA00066388"/>
    </source>
</evidence>
<dbReference type="EMBL" id="FOYM01000017">
    <property type="protein sequence ID" value="SFR08640.1"/>
    <property type="molecule type" value="Genomic_DNA"/>
</dbReference>
<reference evidence="7" key="1">
    <citation type="submission" date="2016-10" db="EMBL/GenBank/DDBJ databases">
        <authorList>
            <person name="Varghese N."/>
            <person name="Submissions S."/>
        </authorList>
    </citation>
    <scope>NUCLEOTIDE SEQUENCE [LARGE SCALE GENOMIC DNA]</scope>
    <source>
        <strain evidence="7">DSM 3669</strain>
    </source>
</reference>
<sequence length="344" mass="38378">MLRLEHVTVKLGEFQLLDINLEVQEGEYFIILGPTGTGKTVILETIAGMYRPDKGTIRFKERNLATLAPEQRKVGFVYQDYALFPHLTVKENIIFGAQIRKLPKKIIKSKLDELVAMLGIGHLLNRHPSTLSGGEQQRTALARALIISPEILLLDEPLSALDPRSKENFQEELKKIHQTLKTTTLHVTHDFNEAMYLADKIGVMHQGQIIQVGTPQEIFYKPQNDFVASFVGIENIFEGQVNDDKVSLAPDVDIFVNTGKQGKVKVAVPPEDIALSKEPFDLCYHYQFNGKVLNISNQGALSKITIDIGIPLVCFATTRFVKETAITVGDNLWAGFNSSSTHVI</sequence>
<dbReference type="Pfam" id="PF00005">
    <property type="entry name" value="ABC_tran"/>
    <property type="match status" value="1"/>
</dbReference>
<name>A0A1I6DT04_9FIRM</name>
<proteinExistence type="predicted"/>
<dbReference type="AlphaFoldDB" id="A0A1I6DT04"/>
<dbReference type="GO" id="GO:0015418">
    <property type="term" value="F:ABC-type quaternary ammonium compound transporting activity"/>
    <property type="evidence" value="ECO:0007669"/>
    <property type="project" value="UniProtKB-EC"/>
</dbReference>
<keyword evidence="7" id="KW-1185">Reference proteome</keyword>
<dbReference type="PANTHER" id="PTHR42781">
    <property type="entry name" value="SPERMIDINE/PUTRESCINE IMPORT ATP-BINDING PROTEIN POTA"/>
    <property type="match status" value="1"/>
</dbReference>
<protein>
    <recommendedName>
        <fullName evidence="4">ABC-type quaternary amine transporter</fullName>
        <ecNumber evidence="4">7.6.2.9</ecNumber>
    </recommendedName>
</protein>
<dbReference type="OrthoDB" id="9802264at2"/>
<dbReference type="Gene3D" id="3.40.50.300">
    <property type="entry name" value="P-loop containing nucleotide triphosphate hydrolases"/>
    <property type="match status" value="1"/>
</dbReference>
<dbReference type="SUPFAM" id="SSF50331">
    <property type="entry name" value="MOP-like"/>
    <property type="match status" value="1"/>
</dbReference>
<feature type="domain" description="ABC transporter" evidence="5">
    <location>
        <begin position="2"/>
        <end position="231"/>
    </location>
</feature>
<dbReference type="FunFam" id="3.40.50.300:FF:000425">
    <property type="entry name" value="Probable ABC transporter, ATP-binding subunit"/>
    <property type="match status" value="1"/>
</dbReference>
<evidence type="ECO:0000256" key="1">
    <source>
        <dbReference type="ARBA" id="ARBA00022448"/>
    </source>
</evidence>
<dbReference type="InterPro" id="IPR003593">
    <property type="entry name" value="AAA+_ATPase"/>
</dbReference>
<dbReference type="InterPro" id="IPR008995">
    <property type="entry name" value="Mo/tungstate-bd_C_term_dom"/>
</dbReference>
<accession>A0A1I6DT04</accession>
<evidence type="ECO:0000313" key="7">
    <source>
        <dbReference type="Proteomes" id="UP000199584"/>
    </source>
</evidence>
<dbReference type="STRING" id="39060.SAMN05660706_11720"/>
<evidence type="ECO:0000259" key="5">
    <source>
        <dbReference type="PROSITE" id="PS50893"/>
    </source>
</evidence>
<dbReference type="InterPro" id="IPR027417">
    <property type="entry name" value="P-loop_NTPase"/>
</dbReference>
<dbReference type="SUPFAM" id="SSF52540">
    <property type="entry name" value="P-loop containing nucleoside triphosphate hydrolases"/>
    <property type="match status" value="1"/>
</dbReference>
<dbReference type="PROSITE" id="PS50893">
    <property type="entry name" value="ABC_TRANSPORTER_2"/>
    <property type="match status" value="1"/>
</dbReference>
<dbReference type="SMART" id="SM00382">
    <property type="entry name" value="AAA"/>
    <property type="match status" value="1"/>
</dbReference>
<dbReference type="Gene3D" id="2.40.50.100">
    <property type="match status" value="1"/>
</dbReference>
<dbReference type="Proteomes" id="UP000199584">
    <property type="component" value="Unassembled WGS sequence"/>
</dbReference>
<evidence type="ECO:0000313" key="6">
    <source>
        <dbReference type="EMBL" id="SFR08640.1"/>
    </source>
</evidence>
<evidence type="ECO:0000256" key="2">
    <source>
        <dbReference type="ARBA" id="ARBA00022741"/>
    </source>
</evidence>
<keyword evidence="3 6" id="KW-0067">ATP-binding</keyword>
<dbReference type="InterPro" id="IPR050093">
    <property type="entry name" value="ABC_SmlMolc_Importer"/>
</dbReference>
<dbReference type="InterPro" id="IPR003439">
    <property type="entry name" value="ABC_transporter-like_ATP-bd"/>
</dbReference>
<organism evidence="6 7">
    <name type="scientific">Desulfoscipio geothermicus DSM 3669</name>
    <dbReference type="NCBI Taxonomy" id="1121426"/>
    <lineage>
        <taxon>Bacteria</taxon>
        <taxon>Bacillati</taxon>
        <taxon>Bacillota</taxon>
        <taxon>Clostridia</taxon>
        <taxon>Eubacteriales</taxon>
        <taxon>Desulfallaceae</taxon>
        <taxon>Desulfoscipio</taxon>
    </lineage>
</organism>
<dbReference type="EC" id="7.6.2.9" evidence="4"/>
<dbReference type="GO" id="GO:0005524">
    <property type="term" value="F:ATP binding"/>
    <property type="evidence" value="ECO:0007669"/>
    <property type="project" value="UniProtKB-KW"/>
</dbReference>
<keyword evidence="1" id="KW-0813">Transport</keyword>
<dbReference type="RefSeq" id="WP_092484009.1">
    <property type="nucleotide sequence ID" value="NZ_FOYM01000017.1"/>
</dbReference>